<evidence type="ECO:0000313" key="4">
    <source>
        <dbReference type="EMBL" id="GHH25955.1"/>
    </source>
</evidence>
<dbReference type="InterPro" id="IPR006099">
    <property type="entry name" value="MeMalonylCoA_mutase_a/b_cat"/>
</dbReference>
<name>A0ABQ3LWI1_9PSEU</name>
<dbReference type="PANTHER" id="PTHR48101:SF4">
    <property type="entry name" value="METHYLMALONYL-COA MUTASE, MITOCHONDRIAL"/>
    <property type="match status" value="1"/>
</dbReference>
<sequence length="626" mass="65509">MTEVAGTESVPTPDGPAAPDEPDELMLAAEFPEVSREQWRELVAGVLRKSGTIGEDFDGLPESRLVTRTYDGLEIQPLYTAEDTVEGTGFPGLPPFVRSARPEGAVTTGWDIRARYARRDAKATNTAILADLEGGVSSIWLRAGTTGVPVAELGDALNEVYVDLAPVTLDAGEEYEAAANELFTLFTEREIPASAVTATLGADPIGLTARTGTAHPLAPAAQLAARVAKSHPKVRTIVADGLPFHEAGGSDAQELGATIAAGVAYLRALTETGLDVDTAAAQLEFRLAATADQFLTIAKFRAARRLWARVTEVSGGKGAGMRQHAVTSPAMLTQRDPWVNMLRTTLACFGAGVGGADAITVLPFDAAIGQPDAFSARIARNTHAVLLEESKLAGVIDPAGGSWYVENLTEDLAQAAWREFTAIEAAGGIEAELASGALAGRLAETWEKRSKRIGTRRDPITGVSEFPNLTEKAVVRDAVEDLPGGGLPRYRYAGAFEALRDRADAHPSRPRVFLATLGPVAAHTGRASFAANLFQAGGIEAVNPGAPEDVVAEFRASGTTIACLCGSNTSYAEEADSVAKALKEAGATSVLLAGKPGDHPDVTGYLFTGCDALDVLTGTLNELGVQ</sequence>
<comment type="caution">
    <text evidence="4">The sequence shown here is derived from an EMBL/GenBank/DDBJ whole genome shotgun (WGS) entry which is preliminary data.</text>
</comment>
<dbReference type="EMBL" id="BNAY01000006">
    <property type="protein sequence ID" value="GHH25955.1"/>
    <property type="molecule type" value="Genomic_DNA"/>
</dbReference>
<evidence type="ECO:0000259" key="3">
    <source>
        <dbReference type="Pfam" id="PF01642"/>
    </source>
</evidence>
<evidence type="ECO:0000256" key="1">
    <source>
        <dbReference type="ARBA" id="ARBA00011870"/>
    </source>
</evidence>
<protein>
    <submittedName>
        <fullName evidence="4">Methylmalonyl-CoA mutase</fullName>
    </submittedName>
</protein>
<evidence type="ECO:0000313" key="5">
    <source>
        <dbReference type="Proteomes" id="UP000635387"/>
    </source>
</evidence>
<feature type="region of interest" description="Disordered" evidence="2">
    <location>
        <begin position="1"/>
        <end position="22"/>
    </location>
</feature>
<dbReference type="PANTHER" id="PTHR48101">
    <property type="entry name" value="METHYLMALONYL-COA MUTASE, MITOCHONDRIAL-RELATED"/>
    <property type="match status" value="1"/>
</dbReference>
<dbReference type="Proteomes" id="UP000635387">
    <property type="component" value="Unassembled WGS sequence"/>
</dbReference>
<proteinExistence type="predicted"/>
<accession>A0ABQ3LWI1</accession>
<dbReference type="Gene3D" id="1.10.196.20">
    <property type="match status" value="1"/>
</dbReference>
<comment type="subunit">
    <text evidence="1">Heterodimer of an alpha and a beta chain.</text>
</comment>
<dbReference type="RefSeq" id="WP_191257109.1">
    <property type="nucleotide sequence ID" value="NZ_BNAY01000006.1"/>
</dbReference>
<dbReference type="SUPFAM" id="SSF51703">
    <property type="entry name" value="Cobalamin (vitamin B12)-dependent enzymes"/>
    <property type="match status" value="1"/>
</dbReference>
<dbReference type="InterPro" id="IPR016176">
    <property type="entry name" value="Cbl-dep_enz_cat"/>
</dbReference>
<dbReference type="Gene3D" id="3.40.50.280">
    <property type="entry name" value="Cobalamin-binding domain"/>
    <property type="match status" value="1"/>
</dbReference>
<evidence type="ECO:0000256" key="2">
    <source>
        <dbReference type="SAM" id="MobiDB-lite"/>
    </source>
</evidence>
<dbReference type="Pfam" id="PF01642">
    <property type="entry name" value="MM_CoA_mutase"/>
    <property type="match status" value="2"/>
</dbReference>
<keyword evidence="5" id="KW-1185">Reference proteome</keyword>
<dbReference type="CDD" id="cd03677">
    <property type="entry name" value="MM_CoA_mutase_beta"/>
    <property type="match status" value="1"/>
</dbReference>
<feature type="domain" description="Methylmalonyl-CoA mutase alpha/beta chain catalytic" evidence="3">
    <location>
        <begin position="144"/>
        <end position="472"/>
    </location>
</feature>
<dbReference type="Gene3D" id="3.20.20.240">
    <property type="entry name" value="Methylmalonyl-CoA mutase"/>
    <property type="match status" value="1"/>
</dbReference>
<reference evidence="5" key="1">
    <citation type="journal article" date="2019" name="Int. J. Syst. Evol. Microbiol.">
        <title>The Global Catalogue of Microorganisms (GCM) 10K type strain sequencing project: providing services to taxonomists for standard genome sequencing and annotation.</title>
        <authorList>
            <consortium name="The Broad Institute Genomics Platform"/>
            <consortium name="The Broad Institute Genome Sequencing Center for Infectious Disease"/>
            <person name="Wu L."/>
            <person name="Ma J."/>
        </authorList>
    </citation>
    <scope>NUCLEOTIDE SEQUENCE [LARGE SCALE GENOMIC DNA]</scope>
    <source>
        <strain evidence="5">CGMCC 4.7683</strain>
    </source>
</reference>
<organism evidence="4 5">
    <name type="scientific">Amycolatopsis oliviviridis</name>
    <dbReference type="NCBI Taxonomy" id="1471590"/>
    <lineage>
        <taxon>Bacteria</taxon>
        <taxon>Bacillati</taxon>
        <taxon>Actinomycetota</taxon>
        <taxon>Actinomycetes</taxon>
        <taxon>Pseudonocardiales</taxon>
        <taxon>Pseudonocardiaceae</taxon>
        <taxon>Amycolatopsis</taxon>
    </lineage>
</organism>
<gene>
    <name evidence="4" type="ORF">GCM10017790_52450</name>
</gene>
<dbReference type="InterPro" id="IPR024067">
    <property type="entry name" value="Me-malonyl-CoA_mutase_sm_su_N"/>
</dbReference>
<feature type="domain" description="Methylmalonyl-CoA mutase alpha/beta chain catalytic" evidence="3">
    <location>
        <begin position="69"/>
        <end position="139"/>
    </location>
</feature>